<accession>A0A165JUA7</accession>
<evidence type="ECO:0000256" key="4">
    <source>
        <dbReference type="ARBA" id="ARBA00023242"/>
    </source>
</evidence>
<dbReference type="EMBL" id="KV407454">
    <property type="protein sequence ID" value="KZF26637.1"/>
    <property type="molecule type" value="Genomic_DNA"/>
</dbReference>
<dbReference type="GO" id="GO:0005634">
    <property type="term" value="C:nucleus"/>
    <property type="evidence" value="ECO:0007669"/>
    <property type="project" value="UniProtKB-SubCell"/>
</dbReference>
<name>A0A165JUA7_XYLHT</name>
<evidence type="ECO:0000256" key="1">
    <source>
        <dbReference type="ARBA" id="ARBA00004123"/>
    </source>
</evidence>
<evidence type="ECO:0000313" key="8">
    <source>
        <dbReference type="EMBL" id="KZF26637.1"/>
    </source>
</evidence>
<feature type="compositionally biased region" description="Low complexity" evidence="6">
    <location>
        <begin position="415"/>
        <end position="437"/>
    </location>
</feature>
<keyword evidence="3" id="KW-0804">Transcription</keyword>
<keyword evidence="4" id="KW-0539">Nucleus</keyword>
<evidence type="ECO:0000256" key="2">
    <source>
        <dbReference type="ARBA" id="ARBA00023015"/>
    </source>
</evidence>
<dbReference type="OrthoDB" id="295274at2759"/>
<dbReference type="PANTHER" id="PTHR19304">
    <property type="entry name" value="CYCLIC-AMP RESPONSE ELEMENT BINDING PROTEIN"/>
    <property type="match status" value="1"/>
</dbReference>
<reference evidence="8 9" key="1">
    <citation type="journal article" date="2016" name="Fungal Biol.">
        <title>The genome of Xylona heveae provides a window into fungal endophytism.</title>
        <authorList>
            <person name="Gazis R."/>
            <person name="Kuo A."/>
            <person name="Riley R."/>
            <person name="LaButti K."/>
            <person name="Lipzen A."/>
            <person name="Lin J."/>
            <person name="Amirebrahimi M."/>
            <person name="Hesse C.N."/>
            <person name="Spatafora J.W."/>
            <person name="Henrissat B."/>
            <person name="Hainaut M."/>
            <person name="Grigoriev I.V."/>
            <person name="Hibbett D.S."/>
        </authorList>
    </citation>
    <scope>NUCLEOTIDE SEQUENCE [LARGE SCALE GENOMIC DNA]</scope>
    <source>
        <strain evidence="8 9">TC161</strain>
    </source>
</reference>
<dbReference type="PROSITE" id="PS00036">
    <property type="entry name" value="BZIP_BASIC"/>
    <property type="match status" value="1"/>
</dbReference>
<evidence type="ECO:0000259" key="7">
    <source>
        <dbReference type="PROSITE" id="PS50217"/>
    </source>
</evidence>
<dbReference type="STRING" id="1328760.A0A165JUA7"/>
<dbReference type="SUPFAM" id="SSF57959">
    <property type="entry name" value="Leucine zipper domain"/>
    <property type="match status" value="1"/>
</dbReference>
<feature type="region of interest" description="Disordered" evidence="6">
    <location>
        <begin position="115"/>
        <end position="255"/>
    </location>
</feature>
<feature type="compositionally biased region" description="Polar residues" evidence="6">
    <location>
        <begin position="187"/>
        <end position="201"/>
    </location>
</feature>
<comment type="subcellular location">
    <subcellularLocation>
        <location evidence="1">Nucleus</location>
    </subcellularLocation>
</comment>
<gene>
    <name evidence="8" type="ORF">L228DRAFT_235684</name>
</gene>
<dbReference type="PROSITE" id="PS50217">
    <property type="entry name" value="BZIP"/>
    <property type="match status" value="1"/>
</dbReference>
<dbReference type="InParanoid" id="A0A165JUA7"/>
<keyword evidence="2" id="KW-0805">Transcription regulation</keyword>
<feature type="compositionally biased region" description="Low complexity" evidence="6">
    <location>
        <begin position="155"/>
        <end position="167"/>
    </location>
</feature>
<dbReference type="InterPro" id="IPR004827">
    <property type="entry name" value="bZIP"/>
</dbReference>
<sequence>MAGVVQGYLPPTLSDTLPTPGFFTAALADSEDQNVFDAAFRSGAANTDKEQEFARTQMNPASSFMRLNGNEAAPSPQSIDPQASLQNDFFSSVLWDGASLDKTQPQSEKQFQAALGGRGLTPPSSLDHSPDEWSFDGLSAPGPLNLKPLPLEDAQQQQPQRPTSTSRFGQVTPPEEASPVLGPPQPTFQDEVTEANGSGPKSPQEAEAASKMAAPKRKRTKQTNPSANAGEEASPKRRRKQSTNVKSEPTEEEKQLMMAAMSKEHPGEDPKRSRFLERNRLAASKCRQKKKEWTSNLETRARDLQNEKNQLALMCGSLREEVLYLKGELLKHSSCGCASIRDYLNREVSNLSRSKDAGYSPFGPGRAASLDIGRSGSNPSFEEMVARRISLPVGFASGVPGQDLAASPAMSALPSVISDGGEASSQAGSSAQSPAQSETLPTTEDFAASL</sequence>
<evidence type="ECO:0000256" key="6">
    <source>
        <dbReference type="SAM" id="MobiDB-lite"/>
    </source>
</evidence>
<dbReference type="GeneID" id="28895889"/>
<organism evidence="8 9">
    <name type="scientific">Xylona heveae (strain CBS 132557 / TC161)</name>
    <dbReference type="NCBI Taxonomy" id="1328760"/>
    <lineage>
        <taxon>Eukaryota</taxon>
        <taxon>Fungi</taxon>
        <taxon>Dikarya</taxon>
        <taxon>Ascomycota</taxon>
        <taxon>Pezizomycotina</taxon>
        <taxon>Xylonomycetes</taxon>
        <taxon>Xylonales</taxon>
        <taxon>Xylonaceae</taxon>
        <taxon>Xylona</taxon>
    </lineage>
</organism>
<dbReference type="SMART" id="SM00338">
    <property type="entry name" value="BRLZ"/>
    <property type="match status" value="1"/>
</dbReference>
<dbReference type="Pfam" id="PF00170">
    <property type="entry name" value="bZIP_1"/>
    <property type="match status" value="1"/>
</dbReference>
<keyword evidence="5" id="KW-0175">Coiled coil</keyword>
<feature type="domain" description="BZIP" evidence="7">
    <location>
        <begin position="269"/>
        <end position="332"/>
    </location>
</feature>
<dbReference type="Gene3D" id="1.20.5.170">
    <property type="match status" value="1"/>
</dbReference>
<protein>
    <recommendedName>
        <fullName evidence="7">BZIP domain-containing protein</fullName>
    </recommendedName>
</protein>
<dbReference type="OMA" id="CGCASIR"/>
<dbReference type="InterPro" id="IPR051027">
    <property type="entry name" value="bZIP_transcription_factors"/>
</dbReference>
<dbReference type="GO" id="GO:0003700">
    <property type="term" value="F:DNA-binding transcription factor activity"/>
    <property type="evidence" value="ECO:0007669"/>
    <property type="project" value="InterPro"/>
</dbReference>
<proteinExistence type="predicted"/>
<feature type="region of interest" description="Disordered" evidence="6">
    <location>
        <begin position="415"/>
        <end position="450"/>
    </location>
</feature>
<evidence type="ECO:0000313" key="9">
    <source>
        <dbReference type="Proteomes" id="UP000076632"/>
    </source>
</evidence>
<dbReference type="AlphaFoldDB" id="A0A165JUA7"/>
<dbReference type="RefSeq" id="XP_018192192.1">
    <property type="nucleotide sequence ID" value="XM_018330752.1"/>
</dbReference>
<dbReference type="Proteomes" id="UP000076632">
    <property type="component" value="Unassembled WGS sequence"/>
</dbReference>
<feature type="coiled-coil region" evidence="5">
    <location>
        <begin position="294"/>
        <end position="321"/>
    </location>
</feature>
<keyword evidence="9" id="KW-1185">Reference proteome</keyword>
<dbReference type="CDD" id="cd14687">
    <property type="entry name" value="bZIP_ATF2"/>
    <property type="match status" value="1"/>
</dbReference>
<evidence type="ECO:0000256" key="3">
    <source>
        <dbReference type="ARBA" id="ARBA00023163"/>
    </source>
</evidence>
<dbReference type="InterPro" id="IPR046347">
    <property type="entry name" value="bZIP_sf"/>
</dbReference>
<evidence type="ECO:0000256" key="5">
    <source>
        <dbReference type="SAM" id="Coils"/>
    </source>
</evidence>